<dbReference type="PANTHER" id="PTHR24321:SF8">
    <property type="entry name" value="ESTRADIOL 17-BETA-DEHYDROGENASE 8-RELATED"/>
    <property type="match status" value="1"/>
</dbReference>
<dbReference type="Proteomes" id="UP000649799">
    <property type="component" value="Unassembled WGS sequence"/>
</dbReference>
<dbReference type="PROSITE" id="PS00061">
    <property type="entry name" value="ADH_SHORT"/>
    <property type="match status" value="1"/>
</dbReference>
<dbReference type="EMBL" id="JAANYN010000001">
    <property type="protein sequence ID" value="NHE55954.1"/>
    <property type="molecule type" value="Genomic_DNA"/>
</dbReference>
<name>A0ABX0H6M0_9BACT</name>
<keyword evidence="2 3" id="KW-0560">Oxidoreductase</keyword>
<dbReference type="EC" id="1.1.1.47" evidence="3"/>
<evidence type="ECO:0000313" key="3">
    <source>
        <dbReference type="EMBL" id="NHE55954.1"/>
    </source>
</evidence>
<dbReference type="PRINTS" id="PR00080">
    <property type="entry name" value="SDRFAMILY"/>
</dbReference>
<keyword evidence="4" id="KW-1185">Reference proteome</keyword>
<dbReference type="InterPro" id="IPR020904">
    <property type="entry name" value="Sc_DH/Rdtase_CS"/>
</dbReference>
<dbReference type="PRINTS" id="PR00081">
    <property type="entry name" value="GDHRDH"/>
</dbReference>
<dbReference type="NCBIfam" id="NF005559">
    <property type="entry name" value="PRK07231.1"/>
    <property type="match status" value="1"/>
</dbReference>
<dbReference type="PANTHER" id="PTHR24321">
    <property type="entry name" value="DEHYDROGENASES, SHORT CHAIN"/>
    <property type="match status" value="1"/>
</dbReference>
<dbReference type="Pfam" id="PF13561">
    <property type="entry name" value="adh_short_C2"/>
    <property type="match status" value="1"/>
</dbReference>
<protein>
    <submittedName>
        <fullName evidence="3">Glucose 1-dehydrogenase</fullName>
        <ecNumber evidence="3">1.1.1.47</ecNumber>
    </submittedName>
</protein>
<dbReference type="Gene3D" id="3.40.50.720">
    <property type="entry name" value="NAD(P)-binding Rossmann-like Domain"/>
    <property type="match status" value="1"/>
</dbReference>
<sequence length="265" mass="27742">MENQKNGKFAGKVAFITGAGGGLGRGTAIAFAKEGANVVVTDLSEVANQETAKQIEEIGGNVLAVTVDVTNSESIKNALDKTIERFGKLDFAFNNAGIEYKIQPLHEITEEEFNRLVNIDLTGVFKCMKYQIPLMLKNGGGAIVNNSSSAGVQGFKGGATYVSAKHGVIGLTKAAALDYAASGIRINAICPGVIDTEMIRRFSGGTPEGYKAMIAQEPIGRLGKIEEVASAVLWLCSEGGGFMVGHALVVDGGQTVGVGNENIEQ</sequence>
<dbReference type="RefSeq" id="WP_166143304.1">
    <property type="nucleotide sequence ID" value="NZ_JAANYN010000001.1"/>
</dbReference>
<dbReference type="CDD" id="cd05233">
    <property type="entry name" value="SDR_c"/>
    <property type="match status" value="1"/>
</dbReference>
<gene>
    <name evidence="3" type="ORF">G9Q97_03895</name>
</gene>
<evidence type="ECO:0000313" key="4">
    <source>
        <dbReference type="Proteomes" id="UP000649799"/>
    </source>
</evidence>
<reference evidence="3 4" key="1">
    <citation type="submission" date="2020-03" db="EMBL/GenBank/DDBJ databases">
        <title>Cyclobacterium plantarum sp. nov., a marine bacterium isolated from a coastal-marine wetland.</title>
        <authorList>
            <person name="Sanchez-Porro C."/>
            <person name="Ventosa A."/>
            <person name="Amoozegar M."/>
        </authorList>
    </citation>
    <scope>NUCLEOTIDE SEQUENCE [LARGE SCALE GENOMIC DNA]</scope>
    <source>
        <strain evidence="3 4">GBPx2</strain>
    </source>
</reference>
<dbReference type="SUPFAM" id="SSF51735">
    <property type="entry name" value="NAD(P)-binding Rossmann-fold domains"/>
    <property type="match status" value="1"/>
</dbReference>
<accession>A0ABX0H6M0</accession>
<evidence type="ECO:0000256" key="1">
    <source>
        <dbReference type="ARBA" id="ARBA00006484"/>
    </source>
</evidence>
<proteinExistence type="inferred from homology"/>
<dbReference type="InterPro" id="IPR036291">
    <property type="entry name" value="NAD(P)-bd_dom_sf"/>
</dbReference>
<dbReference type="InterPro" id="IPR002347">
    <property type="entry name" value="SDR_fam"/>
</dbReference>
<comment type="caution">
    <text evidence="3">The sequence shown here is derived from an EMBL/GenBank/DDBJ whole genome shotgun (WGS) entry which is preliminary data.</text>
</comment>
<dbReference type="GO" id="GO:0047936">
    <property type="term" value="F:glucose 1-dehydrogenase [NAD(P)+] activity"/>
    <property type="evidence" value="ECO:0007669"/>
    <property type="project" value="UniProtKB-EC"/>
</dbReference>
<organism evidence="3 4">
    <name type="scientific">Cyclobacterium plantarum</name>
    <dbReference type="NCBI Taxonomy" id="2716263"/>
    <lineage>
        <taxon>Bacteria</taxon>
        <taxon>Pseudomonadati</taxon>
        <taxon>Bacteroidota</taxon>
        <taxon>Cytophagia</taxon>
        <taxon>Cytophagales</taxon>
        <taxon>Cyclobacteriaceae</taxon>
        <taxon>Cyclobacterium</taxon>
    </lineage>
</organism>
<comment type="similarity">
    <text evidence="1">Belongs to the short-chain dehydrogenases/reductases (SDR) family.</text>
</comment>
<evidence type="ECO:0000256" key="2">
    <source>
        <dbReference type="ARBA" id="ARBA00023002"/>
    </source>
</evidence>